<evidence type="ECO:0000259" key="2">
    <source>
        <dbReference type="Pfam" id="PF05057"/>
    </source>
</evidence>
<organism evidence="3 4">
    <name type="scientific">Spirodela intermedia</name>
    <name type="common">Intermediate duckweed</name>
    <dbReference type="NCBI Taxonomy" id="51605"/>
    <lineage>
        <taxon>Eukaryota</taxon>
        <taxon>Viridiplantae</taxon>
        <taxon>Streptophyta</taxon>
        <taxon>Embryophyta</taxon>
        <taxon>Tracheophyta</taxon>
        <taxon>Spermatophyta</taxon>
        <taxon>Magnoliopsida</taxon>
        <taxon>Liliopsida</taxon>
        <taxon>Araceae</taxon>
        <taxon>Lemnoideae</taxon>
        <taxon>Spirodela</taxon>
    </lineage>
</organism>
<feature type="domain" description="DUF676" evidence="2">
    <location>
        <begin position="72"/>
        <end position="300"/>
    </location>
</feature>
<gene>
    <name evidence="3" type="ORF">SI8410_03004457</name>
</gene>
<dbReference type="Gene3D" id="3.40.50.1820">
    <property type="entry name" value="alpha/beta hydrolase"/>
    <property type="match status" value="1"/>
</dbReference>
<proteinExistence type="predicted"/>
<dbReference type="InterPro" id="IPR029058">
    <property type="entry name" value="AB_hydrolase_fold"/>
</dbReference>
<dbReference type="PANTHER" id="PTHR12482">
    <property type="entry name" value="LIPASE ROG1-RELATED-RELATED"/>
    <property type="match status" value="1"/>
</dbReference>
<reference evidence="3" key="1">
    <citation type="submission" date="2020-02" db="EMBL/GenBank/DDBJ databases">
        <authorList>
            <person name="Scholz U."/>
            <person name="Mascher M."/>
            <person name="Fiebig A."/>
        </authorList>
    </citation>
    <scope>NUCLEOTIDE SEQUENCE</scope>
</reference>
<evidence type="ECO:0000313" key="3">
    <source>
        <dbReference type="EMBL" id="CAA7393742.1"/>
    </source>
</evidence>
<protein>
    <recommendedName>
        <fullName evidence="2">DUF676 domain-containing protein</fullName>
    </recommendedName>
</protein>
<dbReference type="Proteomes" id="UP000663760">
    <property type="component" value="Chromosome 3"/>
</dbReference>
<dbReference type="InterPro" id="IPR044294">
    <property type="entry name" value="Lipase-like"/>
</dbReference>
<dbReference type="AlphaFoldDB" id="A0A7I8K825"/>
<feature type="compositionally biased region" description="Basic and acidic residues" evidence="1">
    <location>
        <begin position="172"/>
        <end position="191"/>
    </location>
</feature>
<feature type="region of interest" description="Disordered" evidence="1">
    <location>
        <begin position="1"/>
        <end position="23"/>
    </location>
</feature>
<dbReference type="SUPFAM" id="SSF53474">
    <property type="entry name" value="alpha/beta-Hydrolases"/>
    <property type="match status" value="1"/>
</dbReference>
<dbReference type="OrthoDB" id="273452at2759"/>
<evidence type="ECO:0000256" key="1">
    <source>
        <dbReference type="SAM" id="MobiDB-lite"/>
    </source>
</evidence>
<dbReference type="PANTHER" id="PTHR12482:SF41">
    <property type="entry name" value="ALPHA_BETA-HYDROLASES SUPERFAMILY PROTEIN"/>
    <property type="match status" value="1"/>
</dbReference>
<feature type="region of interest" description="Disordered" evidence="1">
    <location>
        <begin position="170"/>
        <end position="191"/>
    </location>
</feature>
<name>A0A7I8K825_SPIIN</name>
<dbReference type="EMBL" id="LR746266">
    <property type="protein sequence ID" value="CAA7393742.1"/>
    <property type="molecule type" value="Genomic_DNA"/>
</dbReference>
<keyword evidence="4" id="KW-1185">Reference proteome</keyword>
<dbReference type="InterPro" id="IPR007751">
    <property type="entry name" value="DUF676_lipase-like"/>
</dbReference>
<sequence length="407" mass="45455">MVPSGEDLSSAGRRVGAVAEDGRRERIKNKGGLKNHIRRRLVCFCGGAAGEHREAVGGGIPQMGGGEIDRAPTHLVIMVNGIIGSAQNWRFAEKQFLKRLPQDVTVHRSRCNGNLLTLDGVDVMGTRLAEEVLSIVKQGPKLQKISFVGHSLGGLIARYAIAKLYDPGLPEKPSEEDGSHEDPDKGTKRLKKGSEGKIAGLEPMNFVTFATPHVGSRWHRQIPMLCGVRLLEKTARRSSRILGRTGRHLFLDDNDMGRPPLLVQMVKDSDDLHFISALRSFRRLVAYSNVRFDHIVGWNTSSIRHQDERPKLKAHTKISGYRHIVRVEPPKAVNIEQDASLDFDMKTNELQEAMIDSLNKVPWERVDVSFHKTIQRFMAHETIQVKTRCLNSAGADVISHMIDNFLL</sequence>
<evidence type="ECO:0000313" key="4">
    <source>
        <dbReference type="Proteomes" id="UP000663760"/>
    </source>
</evidence>
<accession>A0A7I8K825</accession>
<dbReference type="Pfam" id="PF05057">
    <property type="entry name" value="DUF676"/>
    <property type="match status" value="1"/>
</dbReference>